<dbReference type="InterPro" id="IPR035396">
    <property type="entry name" value="Bac_rhamnosid6H"/>
</dbReference>
<dbReference type="AlphaFoldDB" id="A0AAJ0E940"/>
<dbReference type="PANTHER" id="PTHR34987">
    <property type="entry name" value="C, PUTATIVE (AFU_ORTHOLOGUE AFUA_3G02880)-RELATED"/>
    <property type="match status" value="1"/>
</dbReference>
<protein>
    <submittedName>
        <fullName evidence="3">Alpha-L-rhamnosidase</fullName>
    </submittedName>
</protein>
<dbReference type="Pfam" id="PF17389">
    <property type="entry name" value="Bac_rhamnosid6H"/>
    <property type="match status" value="1"/>
</dbReference>
<proteinExistence type="predicted"/>
<dbReference type="Proteomes" id="UP001243989">
    <property type="component" value="Unassembled WGS sequence"/>
</dbReference>
<dbReference type="InterPro" id="IPR012341">
    <property type="entry name" value="6hp_glycosidase-like_sf"/>
</dbReference>
<dbReference type="EMBL" id="JAHMHQ010000036">
    <property type="protein sequence ID" value="KAK1622350.1"/>
    <property type="molecule type" value="Genomic_DNA"/>
</dbReference>
<dbReference type="Gene3D" id="1.50.10.10">
    <property type="match status" value="1"/>
</dbReference>
<evidence type="ECO:0000259" key="1">
    <source>
        <dbReference type="Pfam" id="PF17389"/>
    </source>
</evidence>
<organism evidence="3 4">
    <name type="scientific">Colletotrichum phormii</name>
    <dbReference type="NCBI Taxonomy" id="359342"/>
    <lineage>
        <taxon>Eukaryota</taxon>
        <taxon>Fungi</taxon>
        <taxon>Dikarya</taxon>
        <taxon>Ascomycota</taxon>
        <taxon>Pezizomycotina</taxon>
        <taxon>Sordariomycetes</taxon>
        <taxon>Hypocreomycetidae</taxon>
        <taxon>Glomerellales</taxon>
        <taxon>Glomerellaceae</taxon>
        <taxon>Colletotrichum</taxon>
        <taxon>Colletotrichum acutatum species complex</taxon>
    </lineage>
</organism>
<dbReference type="Pfam" id="PF21104">
    <property type="entry name" value="Glyco_hydro_78_N"/>
    <property type="match status" value="1"/>
</dbReference>
<feature type="domain" description="Alpha-L-rhamnosidase six-hairpin glycosidase" evidence="1">
    <location>
        <begin position="264"/>
        <end position="587"/>
    </location>
</feature>
<keyword evidence="4" id="KW-1185">Reference proteome</keyword>
<dbReference type="SUPFAM" id="SSF48208">
    <property type="entry name" value="Six-hairpin glycosidases"/>
    <property type="match status" value="1"/>
</dbReference>
<dbReference type="InterPro" id="IPR049164">
    <property type="entry name" value="Glyco_hydro_78_N"/>
</dbReference>
<feature type="domain" description="Glycosyl hydrolase family 78 alpha-rhamnosidase N-terminal" evidence="2">
    <location>
        <begin position="106"/>
        <end position="248"/>
    </location>
</feature>
<gene>
    <name evidence="3" type="ORF">BDP81DRAFT_441520</name>
</gene>
<dbReference type="InterPro" id="IPR008928">
    <property type="entry name" value="6-hairpin_glycosidase_sf"/>
</dbReference>
<evidence type="ECO:0000259" key="2">
    <source>
        <dbReference type="Pfam" id="PF21104"/>
    </source>
</evidence>
<dbReference type="GO" id="GO:0005975">
    <property type="term" value="P:carbohydrate metabolic process"/>
    <property type="evidence" value="ECO:0007669"/>
    <property type="project" value="InterPro"/>
</dbReference>
<dbReference type="GeneID" id="85476462"/>
<evidence type="ECO:0000313" key="4">
    <source>
        <dbReference type="Proteomes" id="UP001243989"/>
    </source>
</evidence>
<accession>A0AAJ0E940</accession>
<dbReference type="RefSeq" id="XP_060438345.1">
    <property type="nucleotide sequence ID" value="XM_060591600.1"/>
</dbReference>
<sequence>MDSVWDRGVFKSIPQAPPTTWTQTHVLLATTDKHKSQVHVQPPITRLVLPGATIVSTSLSTPSHPPTMADAPEDMVESVLPTRWNRDFENIANDLCPQLQRWTRTPQRVIKFDKDESQYFGVRATPAEYPIDKLPSKTWGKGDDFILDFGIHMVGYVSMRLESRGSHMDAPCRLRLTFGESPLDVTLGMENVETWISTSWLPDETINIDTCPEEVSLSRRYSFRFLRVEVIDTSPKYKVTFSDVKCQCVSAISQNHSLEAPQFNDSLLQQIDHVSISTLRDCMQTVFEDGPRRDRRLWSGDLRLQALANYSTFRDFNLVKRCIFQFAAVVREDDSVPACIFEQPQLTPSTDYIVDYDALFAAITYDYVVASGDKAAGHSLWPTVLGCVKRALTHLDATTHAFDESKGEGWKFLDWQPGLEHSAGLHGVLLYCLKAANSLATVLGKEAPFVDLVAQMTEAAKVFLSPDNVFVSGPKAQVSFASASWLILAEAFPQDIARTALLNTLRHPDALKPLTPYLWHHVCDALATVGLYEKCVKIMASYWGGMVRAGADTFWECYNPEDPRASPYGDARNNSFCHAWSCTPTYLLRGKLREFVGVKETKSVTMGHLDEDWIKSQVGSQ</sequence>
<dbReference type="PANTHER" id="PTHR34987:SF4">
    <property type="entry name" value="ALPHA-L-RHAMNOSIDASE C-TERMINAL DOMAIN-CONTAINING PROTEIN"/>
    <property type="match status" value="1"/>
</dbReference>
<evidence type="ECO:0000313" key="3">
    <source>
        <dbReference type="EMBL" id="KAK1622350.1"/>
    </source>
</evidence>
<comment type="caution">
    <text evidence="3">The sequence shown here is derived from an EMBL/GenBank/DDBJ whole genome shotgun (WGS) entry which is preliminary data.</text>
</comment>
<name>A0AAJ0E940_9PEZI</name>
<reference evidence="3" key="1">
    <citation type="submission" date="2021-06" db="EMBL/GenBank/DDBJ databases">
        <title>Comparative genomics, transcriptomics and evolutionary studies reveal genomic signatures of adaptation to plant cell wall in hemibiotrophic fungi.</title>
        <authorList>
            <consortium name="DOE Joint Genome Institute"/>
            <person name="Baroncelli R."/>
            <person name="Diaz J.F."/>
            <person name="Benocci T."/>
            <person name="Peng M."/>
            <person name="Battaglia E."/>
            <person name="Haridas S."/>
            <person name="Andreopoulos W."/>
            <person name="Labutti K."/>
            <person name="Pangilinan J."/>
            <person name="Floch G.L."/>
            <person name="Makela M.R."/>
            <person name="Henrissat B."/>
            <person name="Grigoriev I.V."/>
            <person name="Crouch J.A."/>
            <person name="De Vries R.P."/>
            <person name="Sukno S.A."/>
            <person name="Thon M.R."/>
        </authorList>
    </citation>
    <scope>NUCLEOTIDE SEQUENCE</scope>
    <source>
        <strain evidence="3">CBS 102054</strain>
    </source>
</reference>
<dbReference type="GO" id="GO:0003824">
    <property type="term" value="F:catalytic activity"/>
    <property type="evidence" value="ECO:0007669"/>
    <property type="project" value="UniProtKB-ARBA"/>
</dbReference>